<dbReference type="InterPro" id="IPR036291">
    <property type="entry name" value="NAD(P)-bd_dom_sf"/>
</dbReference>
<dbReference type="PANTHER" id="PTHR43159:SF2">
    <property type="entry name" value="ENOYL-[ACYL-CARRIER-PROTEIN] REDUCTASE [NADH], CHLOROPLASTIC"/>
    <property type="match status" value="1"/>
</dbReference>
<evidence type="ECO:0000256" key="5">
    <source>
        <dbReference type="ARBA" id="ARBA00023002"/>
    </source>
</evidence>
<keyword evidence="4" id="KW-0276">Fatty acid metabolism</keyword>
<sequence>MNSAFRPLAGRRGLIVGVANEHSIAWGCARRAHGLGADLVLSCLNAKAAAVTAPLARQVGAPLLTCDVADADALSRMVGEAAQHLGGLDFVVHSIAWAPHDDLFGRVADSSAEGFAKAMQISCHSFAALARLAEPHMAAGGTLVTMSYLGAEEAVPHYGLMGPVKAALESMVRYLALELGPAGIRVHAVSPGPVPTRAASGLPDFDQLMAQARAQAPLRRLVTLDEIGDCVAFLVGPGATGMTGQTLYVDAGVHAVR</sequence>
<dbReference type="SUPFAM" id="SSF51735">
    <property type="entry name" value="NAD(P)-binding Rossmann-fold domains"/>
    <property type="match status" value="1"/>
</dbReference>
<keyword evidence="3 8" id="KW-0444">Lipid biosynthesis</keyword>
<dbReference type="EMBL" id="JBBUTH010000003">
    <property type="protein sequence ID" value="MEK8050061.1"/>
    <property type="molecule type" value="Genomic_DNA"/>
</dbReference>
<reference evidence="9 10" key="1">
    <citation type="submission" date="2024-04" db="EMBL/GenBank/DDBJ databases">
        <title>Novel species of the genus Ideonella isolated from streams.</title>
        <authorList>
            <person name="Lu H."/>
        </authorList>
    </citation>
    <scope>NUCLEOTIDE SEQUENCE [LARGE SCALE GENOMIC DNA]</scope>
    <source>
        <strain evidence="9 10">DXS22W</strain>
    </source>
</reference>
<evidence type="ECO:0000313" key="9">
    <source>
        <dbReference type="EMBL" id="MEK8050061.1"/>
    </source>
</evidence>
<keyword evidence="6" id="KW-0443">Lipid metabolism</keyword>
<evidence type="ECO:0000256" key="1">
    <source>
        <dbReference type="ARBA" id="ARBA00005194"/>
    </source>
</evidence>
<comment type="caution">
    <text evidence="9">The sequence shown here is derived from an EMBL/GenBank/DDBJ whole genome shotgun (WGS) entry which is preliminary data.</text>
</comment>
<dbReference type="EC" id="1.3.1.9" evidence="8"/>
<keyword evidence="5 8" id="KW-0560">Oxidoreductase</keyword>
<comment type="catalytic activity">
    <reaction evidence="8">
        <text>a 2,3-saturated acyl-[ACP] + NAD(+) = a (2E)-enoyl-[ACP] + NADH + H(+)</text>
        <dbReference type="Rhea" id="RHEA:10240"/>
        <dbReference type="Rhea" id="RHEA-COMP:9925"/>
        <dbReference type="Rhea" id="RHEA-COMP:9926"/>
        <dbReference type="ChEBI" id="CHEBI:15378"/>
        <dbReference type="ChEBI" id="CHEBI:57540"/>
        <dbReference type="ChEBI" id="CHEBI:57945"/>
        <dbReference type="ChEBI" id="CHEBI:78784"/>
        <dbReference type="ChEBI" id="CHEBI:78785"/>
        <dbReference type="EC" id="1.3.1.9"/>
    </reaction>
</comment>
<dbReference type="PRINTS" id="PR00081">
    <property type="entry name" value="GDHRDH"/>
</dbReference>
<evidence type="ECO:0000256" key="8">
    <source>
        <dbReference type="PIRNR" id="PIRNR000094"/>
    </source>
</evidence>
<dbReference type="Gene3D" id="3.40.50.720">
    <property type="entry name" value="NAD(P)-binding Rossmann-like Domain"/>
    <property type="match status" value="1"/>
</dbReference>
<proteinExistence type="inferred from homology"/>
<protein>
    <recommendedName>
        <fullName evidence="8">Enoyl-[acyl-carrier-protein] reductase [NADH]</fullName>
        <ecNumber evidence="8">1.3.1.9</ecNumber>
    </recommendedName>
</protein>
<accession>A0ABU9CEE8</accession>
<evidence type="ECO:0000256" key="6">
    <source>
        <dbReference type="ARBA" id="ARBA00023098"/>
    </source>
</evidence>
<dbReference type="PIRSF" id="PIRSF000094">
    <property type="entry name" value="Enoyl-ACP_rdct"/>
    <property type="match status" value="1"/>
</dbReference>
<name>A0ABU9CEE8_9BURK</name>
<gene>
    <name evidence="9" type="primary">fabI</name>
    <name evidence="9" type="ORF">AACH10_07415</name>
</gene>
<comment type="similarity">
    <text evidence="2 8">Belongs to the short-chain dehydrogenases/reductases (SDR) family. FabI subfamily.</text>
</comment>
<dbReference type="InterPro" id="IPR002347">
    <property type="entry name" value="SDR_fam"/>
</dbReference>
<keyword evidence="8" id="KW-0520">NAD</keyword>
<organism evidence="9 10">
    <name type="scientific">Pseudaquabacterium inlustre</name>
    <dbReference type="NCBI Taxonomy" id="2984192"/>
    <lineage>
        <taxon>Bacteria</taxon>
        <taxon>Pseudomonadati</taxon>
        <taxon>Pseudomonadota</taxon>
        <taxon>Betaproteobacteria</taxon>
        <taxon>Burkholderiales</taxon>
        <taxon>Sphaerotilaceae</taxon>
        <taxon>Pseudaquabacterium</taxon>
    </lineage>
</organism>
<evidence type="ECO:0000256" key="3">
    <source>
        <dbReference type="ARBA" id="ARBA00022516"/>
    </source>
</evidence>
<dbReference type="InterPro" id="IPR014358">
    <property type="entry name" value="Enoyl-ACP_Rdtase_NADH"/>
</dbReference>
<evidence type="ECO:0000256" key="2">
    <source>
        <dbReference type="ARBA" id="ARBA00009233"/>
    </source>
</evidence>
<keyword evidence="10" id="KW-1185">Reference proteome</keyword>
<dbReference type="Pfam" id="PF13561">
    <property type="entry name" value="adh_short_C2"/>
    <property type="match status" value="1"/>
</dbReference>
<keyword evidence="7 8" id="KW-0275">Fatty acid biosynthesis</keyword>
<evidence type="ECO:0000256" key="4">
    <source>
        <dbReference type="ARBA" id="ARBA00022832"/>
    </source>
</evidence>
<comment type="pathway">
    <text evidence="1">Lipid metabolism; fatty acid biosynthesis.</text>
</comment>
<evidence type="ECO:0000256" key="7">
    <source>
        <dbReference type="ARBA" id="ARBA00023160"/>
    </source>
</evidence>
<dbReference type="RefSeq" id="WP_341409729.1">
    <property type="nucleotide sequence ID" value="NZ_JBBUTH010000003.1"/>
</dbReference>
<dbReference type="PANTHER" id="PTHR43159">
    <property type="entry name" value="ENOYL-[ACYL-CARRIER-PROTEIN] REDUCTASE"/>
    <property type="match status" value="1"/>
</dbReference>
<evidence type="ECO:0000313" key="10">
    <source>
        <dbReference type="Proteomes" id="UP001365405"/>
    </source>
</evidence>
<dbReference type="Proteomes" id="UP001365405">
    <property type="component" value="Unassembled WGS sequence"/>
</dbReference>
<dbReference type="NCBIfam" id="NF005717">
    <property type="entry name" value="PRK07533.1"/>
    <property type="match status" value="1"/>
</dbReference>